<organism evidence="1 2">
    <name type="scientific">Flavobacterium rivulicola</name>
    <dbReference type="NCBI Taxonomy" id="2732161"/>
    <lineage>
        <taxon>Bacteria</taxon>
        <taxon>Pseudomonadati</taxon>
        <taxon>Bacteroidota</taxon>
        <taxon>Flavobacteriia</taxon>
        <taxon>Flavobacteriales</taxon>
        <taxon>Flavobacteriaceae</taxon>
        <taxon>Flavobacterium</taxon>
    </lineage>
</organism>
<name>A0A7Y3VYM6_9FLAO</name>
<gene>
    <name evidence="1" type="ORF">HKT18_04975</name>
</gene>
<dbReference type="Proteomes" id="UP000536509">
    <property type="component" value="Unassembled WGS sequence"/>
</dbReference>
<sequence>MDTFNVMSFSWDEGRDWFCFDPLVKTSTYAFLHFVPNKESPKKVKIIASLKGMDNTLIEVHDFLLEIDSSGKYYQDHYIGIVQDGMSQRLYFSTFNPENNTPMKKVCIGVEVVKIKDGNDDENDGRWLTSGGPKTPNLIDKSYKLDN</sequence>
<evidence type="ECO:0000313" key="1">
    <source>
        <dbReference type="EMBL" id="NNT71566.1"/>
    </source>
</evidence>
<comment type="caution">
    <text evidence="1">The sequence shown here is derived from an EMBL/GenBank/DDBJ whole genome shotgun (WGS) entry which is preliminary data.</text>
</comment>
<accession>A0A7Y3VYM6</accession>
<dbReference type="AlphaFoldDB" id="A0A7Y3VYM6"/>
<dbReference type="EMBL" id="JABEVX010000002">
    <property type="protein sequence ID" value="NNT71566.1"/>
    <property type="molecule type" value="Genomic_DNA"/>
</dbReference>
<keyword evidence="2" id="KW-1185">Reference proteome</keyword>
<proteinExistence type="predicted"/>
<evidence type="ECO:0000313" key="2">
    <source>
        <dbReference type="Proteomes" id="UP000536509"/>
    </source>
</evidence>
<dbReference type="RefSeq" id="WP_171221774.1">
    <property type="nucleotide sequence ID" value="NZ_CP121446.1"/>
</dbReference>
<protein>
    <submittedName>
        <fullName evidence="1">Uncharacterized protein</fullName>
    </submittedName>
</protein>
<reference evidence="1 2" key="1">
    <citation type="submission" date="2020-05" db="EMBL/GenBank/DDBJ databases">
        <title>Draft genome of Flavobacterium sp. IMCC34852.</title>
        <authorList>
            <person name="Song J."/>
            <person name="Cho J.-C."/>
        </authorList>
    </citation>
    <scope>NUCLEOTIDE SEQUENCE [LARGE SCALE GENOMIC DNA]</scope>
    <source>
        <strain evidence="1 2">IMCC34852</strain>
    </source>
</reference>